<name>A0AAU9S4M1_THLAR</name>
<dbReference type="Pfam" id="PF00082">
    <property type="entry name" value="Peptidase_S8"/>
    <property type="match status" value="1"/>
</dbReference>
<comment type="caution">
    <text evidence="6">Lacks conserved residue(s) required for the propagation of feature annotation.</text>
</comment>
<accession>A0AAU9S4M1</accession>
<organism evidence="9 10">
    <name type="scientific">Thlaspi arvense</name>
    <name type="common">Field penny-cress</name>
    <dbReference type="NCBI Taxonomy" id="13288"/>
    <lineage>
        <taxon>Eukaryota</taxon>
        <taxon>Viridiplantae</taxon>
        <taxon>Streptophyta</taxon>
        <taxon>Embryophyta</taxon>
        <taxon>Tracheophyta</taxon>
        <taxon>Spermatophyta</taxon>
        <taxon>Magnoliopsida</taxon>
        <taxon>eudicotyledons</taxon>
        <taxon>Gunneridae</taxon>
        <taxon>Pentapetalae</taxon>
        <taxon>rosids</taxon>
        <taxon>malvids</taxon>
        <taxon>Brassicales</taxon>
        <taxon>Brassicaceae</taxon>
        <taxon>Thlaspideae</taxon>
        <taxon>Thlaspi</taxon>
    </lineage>
</organism>
<evidence type="ECO:0000256" key="1">
    <source>
        <dbReference type="ARBA" id="ARBA00011073"/>
    </source>
</evidence>
<evidence type="ECO:0000313" key="9">
    <source>
        <dbReference type="EMBL" id="CAH2057266.1"/>
    </source>
</evidence>
<evidence type="ECO:0000259" key="7">
    <source>
        <dbReference type="Pfam" id="PF00082"/>
    </source>
</evidence>
<evidence type="ECO:0000256" key="6">
    <source>
        <dbReference type="PROSITE-ProRule" id="PRU01240"/>
    </source>
</evidence>
<evidence type="ECO:0000256" key="3">
    <source>
        <dbReference type="ARBA" id="ARBA00022729"/>
    </source>
</evidence>
<dbReference type="Proteomes" id="UP000836841">
    <property type="component" value="Unassembled WGS sequence"/>
</dbReference>
<dbReference type="GO" id="GO:0006508">
    <property type="term" value="P:proteolysis"/>
    <property type="evidence" value="ECO:0007669"/>
    <property type="project" value="UniProtKB-KW"/>
</dbReference>
<keyword evidence="4" id="KW-0378">Hydrolase</keyword>
<protein>
    <recommendedName>
        <fullName evidence="11">Subtilisin-like protease</fullName>
    </recommendedName>
</protein>
<comment type="caution">
    <text evidence="9">The sequence shown here is derived from an EMBL/GenBank/DDBJ whole genome shotgun (WGS) entry which is preliminary data.</text>
</comment>
<dbReference type="GO" id="GO:0004252">
    <property type="term" value="F:serine-type endopeptidase activity"/>
    <property type="evidence" value="ECO:0007669"/>
    <property type="project" value="InterPro"/>
</dbReference>
<dbReference type="Pfam" id="PF17766">
    <property type="entry name" value="fn3_6"/>
    <property type="match status" value="1"/>
</dbReference>
<keyword evidence="2" id="KW-0645">Protease</keyword>
<evidence type="ECO:0008006" key="11">
    <source>
        <dbReference type="Google" id="ProtNLM"/>
    </source>
</evidence>
<keyword evidence="3" id="KW-0732">Signal</keyword>
<dbReference type="PRINTS" id="PR00723">
    <property type="entry name" value="SUBTILISIN"/>
</dbReference>
<evidence type="ECO:0000259" key="8">
    <source>
        <dbReference type="Pfam" id="PF17766"/>
    </source>
</evidence>
<reference evidence="9 10" key="1">
    <citation type="submission" date="2022-03" db="EMBL/GenBank/DDBJ databases">
        <authorList>
            <person name="Nunn A."/>
            <person name="Chopra R."/>
            <person name="Nunn A."/>
            <person name="Contreras Garrido A."/>
        </authorList>
    </citation>
    <scope>NUCLEOTIDE SEQUENCE [LARGE SCALE GENOMIC DNA]</scope>
</reference>
<proteinExistence type="inferred from homology"/>
<gene>
    <name evidence="9" type="ORF">TAV2_LOCUS12126</name>
</gene>
<evidence type="ECO:0000256" key="4">
    <source>
        <dbReference type="ARBA" id="ARBA00022801"/>
    </source>
</evidence>
<evidence type="ECO:0000256" key="5">
    <source>
        <dbReference type="ARBA" id="ARBA00022825"/>
    </source>
</evidence>
<dbReference type="InterPro" id="IPR041469">
    <property type="entry name" value="Subtilisin-like_FN3"/>
</dbReference>
<dbReference type="InterPro" id="IPR036852">
    <property type="entry name" value="Peptidase_S8/S53_dom_sf"/>
</dbReference>
<keyword evidence="5" id="KW-0720">Serine protease</keyword>
<evidence type="ECO:0000256" key="2">
    <source>
        <dbReference type="ARBA" id="ARBA00022670"/>
    </source>
</evidence>
<dbReference type="EMBL" id="CAJVSB020000654">
    <property type="protein sequence ID" value="CAH2057266.1"/>
    <property type="molecule type" value="Genomic_DNA"/>
</dbReference>
<dbReference type="Gene3D" id="3.40.50.200">
    <property type="entry name" value="Peptidase S8/S53 domain"/>
    <property type="match status" value="1"/>
</dbReference>
<feature type="domain" description="Peptidase S8/S53" evidence="7">
    <location>
        <begin position="3"/>
        <end position="371"/>
    </location>
</feature>
<comment type="similarity">
    <text evidence="1 6">Belongs to the peptidase S8 family.</text>
</comment>
<feature type="domain" description="Subtilisin-like protease fibronectin type-III" evidence="8">
    <location>
        <begin position="445"/>
        <end position="497"/>
    </location>
</feature>
<dbReference type="CDD" id="cd02120">
    <property type="entry name" value="PA_subtilisin_like"/>
    <property type="match status" value="1"/>
</dbReference>
<dbReference type="PANTHER" id="PTHR10795">
    <property type="entry name" value="PROPROTEIN CONVERTASE SUBTILISIN/KEXIN"/>
    <property type="match status" value="1"/>
</dbReference>
<keyword evidence="10" id="KW-1185">Reference proteome</keyword>
<dbReference type="InterPro" id="IPR015500">
    <property type="entry name" value="Peptidase_S8_subtilisin-rel"/>
</dbReference>
<dbReference type="InterPro" id="IPR045051">
    <property type="entry name" value="SBT"/>
</dbReference>
<dbReference type="PROSITE" id="PS51892">
    <property type="entry name" value="SUBTILASE"/>
    <property type="match status" value="1"/>
</dbReference>
<dbReference type="Gene3D" id="2.60.40.2310">
    <property type="match status" value="1"/>
</dbReference>
<dbReference type="InterPro" id="IPR023828">
    <property type="entry name" value="Peptidase_S8_Ser-AS"/>
</dbReference>
<dbReference type="Gene3D" id="3.50.30.30">
    <property type="match status" value="1"/>
</dbReference>
<dbReference type="PROSITE" id="PS00138">
    <property type="entry name" value="SUBTILASE_SER"/>
    <property type="match status" value="1"/>
</dbReference>
<evidence type="ECO:0000313" key="10">
    <source>
        <dbReference type="Proteomes" id="UP000836841"/>
    </source>
</evidence>
<dbReference type="InterPro" id="IPR000209">
    <property type="entry name" value="Peptidase_S8/S53_dom"/>
</dbReference>
<dbReference type="AlphaFoldDB" id="A0AAU9S4M1"/>
<dbReference type="SUPFAM" id="SSF52743">
    <property type="entry name" value="Subtilisin-like"/>
    <property type="match status" value="1"/>
</dbReference>
<sequence>MNSARDTDGHGSHTASTVAGNYVDGVSFFGYGKGTARGVAPKARLAVYKVVWDEGCYTSDVIAGIDHAVGDGVDVISISLGFSTSAFYENPIAIASFGAMKKGVLVCSSAGNNGPFLGSLDDGVPWSLTVAAGTVDRSFAGTVTLGNGITITGWTMFPANGLVYNMPLYYNKTLALCDDPNQLALSPYAVIICENRGRASVLKQLRRVARSNSAGAIMVSDDPFLFELGKVPWPAVVISPKEAPALIKYAKTAESATATLKFQQTILGKKPSPAVAVYSSRGPSASSPGILKPDLMAPGSLVLAAYIPNGFAAKIGGNIDLASECTMMSGTSMACPHAAGVAALLKVSHPEWSPAAIKSAMMTTANPFDNTRNPIRDNGRSHSFASPLAMGSGHIDPNRALNPGLVYDTDPQDYVNLLCTMNYTHKQLLTVTRSKRYNCTNPSPDVNYPSFIVLYTSESLGKTVIRRFERIVTNVGDHPRSYRAEVTTPKGSRVTIRRRY</sequence>